<dbReference type="RefSeq" id="WP_099798762.1">
    <property type="nucleotide sequence ID" value="NZ_CP018092.1"/>
</dbReference>
<dbReference type="EMBL" id="CP018092">
    <property type="protein sequence ID" value="ATS18415.1"/>
    <property type="molecule type" value="Genomic_DNA"/>
</dbReference>
<feature type="chain" id="PRO_5013662611" description="DUF4382 domain-containing protein" evidence="1">
    <location>
        <begin position="23"/>
        <end position="250"/>
    </location>
</feature>
<reference evidence="3" key="2">
    <citation type="journal article" date="2022" name="Front. Microbiol.">
        <title>Comparative Genomic Analysis Revealed Distinct Molecular Components and Organization of CO2-Concentrating Mechanism in Thermophilic Cyanobacteria.</title>
        <authorList>
            <person name="Tang J."/>
            <person name="Zhou H."/>
            <person name="Yao D."/>
            <person name="Riaz S."/>
            <person name="You D."/>
            <person name="Klepacz-Smolka A."/>
            <person name="Daroch M."/>
        </authorList>
    </citation>
    <scope>NUCLEOTIDE SEQUENCE [LARGE SCALE GENOMIC DNA]</scope>
    <source>
        <strain evidence="3">PCC 6715</strain>
    </source>
</reference>
<dbReference type="OrthoDB" id="7835646at2"/>
<organism evidence="2 3">
    <name type="scientific">Parathermosynechococcus lividus PCC 6715</name>
    <dbReference type="NCBI Taxonomy" id="1917166"/>
    <lineage>
        <taxon>Bacteria</taxon>
        <taxon>Bacillati</taxon>
        <taxon>Cyanobacteriota</taxon>
        <taxon>Cyanophyceae</taxon>
        <taxon>Acaryochloridales</taxon>
        <taxon>Thermosynechococcaceae</taxon>
        <taxon>Parathermosynechococcus</taxon>
    </lineage>
</organism>
<evidence type="ECO:0008006" key="4">
    <source>
        <dbReference type="Google" id="ProtNLM"/>
    </source>
</evidence>
<keyword evidence="1" id="KW-0732">Signal</keyword>
<proteinExistence type="predicted"/>
<dbReference type="Proteomes" id="UP000231057">
    <property type="component" value="Chromosome"/>
</dbReference>
<evidence type="ECO:0000313" key="3">
    <source>
        <dbReference type="Proteomes" id="UP000231057"/>
    </source>
</evidence>
<reference evidence="2 3" key="1">
    <citation type="submission" date="2016-11" db="EMBL/GenBank/DDBJ databases">
        <title>Complete genome sequence of thermophilic cyanobacteria strain Synechococcus sp. PCC6715.</title>
        <authorList>
            <person name="Tang J."/>
            <person name="Daroch M."/>
            <person name="Liang Y."/>
            <person name="Jiang D."/>
            <person name="Shah M."/>
        </authorList>
    </citation>
    <scope>NUCLEOTIDE SEQUENCE [LARGE SCALE GENOMIC DNA]</scope>
    <source>
        <strain evidence="2 3">PCC 6715</strain>
    </source>
</reference>
<accession>A0A2D2Q1P4</accession>
<dbReference type="AlphaFoldDB" id="A0A2D2Q1P4"/>
<name>A0A2D2Q1P4_PARLV</name>
<dbReference type="PROSITE" id="PS51257">
    <property type="entry name" value="PROKAR_LIPOPROTEIN"/>
    <property type="match status" value="1"/>
</dbReference>
<dbReference type="KEGG" id="slw:BRW62_06240"/>
<gene>
    <name evidence="2" type="ORF">BRW62_06240</name>
</gene>
<protein>
    <recommendedName>
        <fullName evidence="4">DUF4382 domain-containing protein</fullName>
    </recommendedName>
</protein>
<keyword evidence="3" id="KW-1185">Reference proteome</keyword>
<sequence length="250" mass="26633">MLQRYLASAVVIAVLSACGPAAQNGTLMIYANGEERLTQGWTTKDGWELRLDHAYLTLGAITAYQTNPPFDPESGELPQAIATVAFPDAMTVDLVADQPPLVGSAPAPVGHFNAIAWQTLDPTLQLVGTARRGSVTLPFEITLNQPLQYVCGDYIGDERKGIVAADQTAALEITLHFDHLFGDGAEPPTAEINQAAVGFDPLAALSTGNRLSVDQATLQERLSPADYNRLLQALKSVGHVGEGHCREVSS</sequence>
<evidence type="ECO:0000256" key="1">
    <source>
        <dbReference type="SAM" id="SignalP"/>
    </source>
</evidence>
<feature type="signal peptide" evidence="1">
    <location>
        <begin position="1"/>
        <end position="22"/>
    </location>
</feature>
<evidence type="ECO:0000313" key="2">
    <source>
        <dbReference type="EMBL" id="ATS18415.1"/>
    </source>
</evidence>